<evidence type="ECO:0000313" key="2">
    <source>
        <dbReference type="Proteomes" id="UP000422519"/>
    </source>
</evidence>
<proteinExistence type="predicted"/>
<accession>A0AAD1GI86</accession>
<gene>
    <name evidence="1" type="ORF">RHHCN13_07305</name>
</gene>
<protein>
    <submittedName>
        <fullName evidence="1">Uncharacterized protein</fullName>
    </submittedName>
</protein>
<organism evidence="1 2">
    <name type="scientific">Rickettsia conorii subsp. heilongjiangensis</name>
    <dbReference type="NCBI Taxonomy" id="226665"/>
    <lineage>
        <taxon>Bacteria</taxon>
        <taxon>Pseudomonadati</taxon>
        <taxon>Pseudomonadota</taxon>
        <taxon>Alphaproteobacteria</taxon>
        <taxon>Rickettsiales</taxon>
        <taxon>Rickettsiaceae</taxon>
        <taxon>Rickettsieae</taxon>
        <taxon>Rickettsia</taxon>
        <taxon>spotted fever group</taxon>
    </lineage>
</organism>
<sequence>MLLRTTLRLSKTVKNLHLINYLILKQRRKFSINMNRLYMILENLKLQKKYFGHALTEYPIQCKN</sequence>
<evidence type="ECO:0000313" key="1">
    <source>
        <dbReference type="EMBL" id="BBM92287.1"/>
    </source>
</evidence>
<reference evidence="1" key="1">
    <citation type="journal article" date="2019" name="Front. Microbiol.">
        <title>Genomic features of Rickettsia heilongjiangensis revealed by intraspecies comparison and detailed comparison with Rickettsia japonica.</title>
        <authorList>
            <person name="Kasama K."/>
            <person name="Fujita H."/>
            <person name="Yamamoto S."/>
            <person name="Ooka T."/>
            <person name="Gotoh Y."/>
            <person name="Ogura Y."/>
            <person name="Ando S."/>
            <person name="Hayashi T."/>
        </authorList>
    </citation>
    <scope>NUCLEOTIDE SEQUENCE</scope>
    <source>
        <strain evidence="1">HCN-13</strain>
    </source>
</reference>
<dbReference type="AlphaFoldDB" id="A0AAD1GI86"/>
<name>A0AAD1GI86_RICCR</name>
<dbReference type="Proteomes" id="UP000422519">
    <property type="component" value="Chromosome"/>
</dbReference>
<dbReference type="EMBL" id="AP019863">
    <property type="protein sequence ID" value="BBM92287.1"/>
    <property type="molecule type" value="Genomic_DNA"/>
</dbReference>